<name>A0ABQ2LNI2_9ACTN</name>
<feature type="transmembrane region" description="Helical" evidence="6">
    <location>
        <begin position="205"/>
        <end position="226"/>
    </location>
</feature>
<reference evidence="9" key="1">
    <citation type="journal article" date="2019" name="Int. J. Syst. Evol. Microbiol.">
        <title>The Global Catalogue of Microorganisms (GCM) 10K type strain sequencing project: providing services to taxonomists for standard genome sequencing and annotation.</title>
        <authorList>
            <consortium name="The Broad Institute Genomics Platform"/>
            <consortium name="The Broad Institute Genome Sequencing Center for Infectious Disease"/>
            <person name="Wu L."/>
            <person name="Ma J."/>
        </authorList>
    </citation>
    <scope>NUCLEOTIDE SEQUENCE [LARGE SCALE GENOMIC DNA]</scope>
    <source>
        <strain evidence="9">CGMCC 4.7349</strain>
    </source>
</reference>
<feature type="transmembrane region" description="Helical" evidence="6">
    <location>
        <begin position="320"/>
        <end position="340"/>
    </location>
</feature>
<feature type="transmembrane region" description="Helical" evidence="6">
    <location>
        <begin position="120"/>
        <end position="138"/>
    </location>
</feature>
<feature type="transmembrane region" description="Helical" evidence="6">
    <location>
        <begin position="409"/>
        <end position="431"/>
    </location>
</feature>
<feature type="transmembrane region" description="Helical" evidence="6">
    <location>
        <begin position="52"/>
        <end position="73"/>
    </location>
</feature>
<sequence>MRSQGPTAPATEAREDTDPMSDSESDRASERAPDNPAGTPPHTPPGVTGRHALWLGIGVVLLALNLRPALVAVSPLADTIRDDSGMSAAATSLLTALPLLCFGLLAPVAPRLGRRFGTEASLLATMALICAGTALRMVDSVAALFAGTVVIGAGIAVANVLLPGLIKRDFPARAGLMTGLYSMSLFGGAALAAGVTLPVRDATGMNWRTTLACWGALAVVAFVVWLPQLRARTRVGAAAARQAAHPVRGLWRSPLAWQVTGYMGLQSLNYYAAAAWLPTLLQDSGMSAGDAGWMLSFSSLLGIAGSFVAPVIVGRRVRSGTLAVLGAVLCAIAYAGVLAAPVGGAYVWMSLLGLGQGAAISLALLFIVQRAPDARHVAQLSSMAQCFGYILAATGPAILGAVHDSSHNWTVPLVVLLVLLVPQVVVGVGAARNRHVAGVPAGSGGRTVRRGGPSARS</sequence>
<keyword evidence="9" id="KW-1185">Reference proteome</keyword>
<protein>
    <submittedName>
        <fullName evidence="8">MFS transporter</fullName>
    </submittedName>
</protein>
<proteinExistence type="predicted"/>
<feature type="transmembrane region" description="Helical" evidence="6">
    <location>
        <begin position="85"/>
        <end position="108"/>
    </location>
</feature>
<dbReference type="InterPro" id="IPR011701">
    <property type="entry name" value="MFS"/>
</dbReference>
<dbReference type="CDD" id="cd17339">
    <property type="entry name" value="MFS_NIMT_CynX_like"/>
    <property type="match status" value="1"/>
</dbReference>
<keyword evidence="4 6" id="KW-0472">Membrane</keyword>
<dbReference type="RefSeq" id="WP_229696835.1">
    <property type="nucleotide sequence ID" value="NZ_BMNG01000004.1"/>
</dbReference>
<dbReference type="Proteomes" id="UP000656881">
    <property type="component" value="Unassembled WGS sequence"/>
</dbReference>
<organism evidence="8 9">
    <name type="scientific">Streptomyces lasiicapitis</name>
    <dbReference type="NCBI Taxonomy" id="1923961"/>
    <lineage>
        <taxon>Bacteria</taxon>
        <taxon>Bacillati</taxon>
        <taxon>Actinomycetota</taxon>
        <taxon>Actinomycetes</taxon>
        <taxon>Kitasatosporales</taxon>
        <taxon>Streptomycetaceae</taxon>
        <taxon>Streptomyces</taxon>
    </lineage>
</organism>
<keyword evidence="3 6" id="KW-1133">Transmembrane helix</keyword>
<evidence type="ECO:0000259" key="7">
    <source>
        <dbReference type="PROSITE" id="PS50850"/>
    </source>
</evidence>
<dbReference type="Gene3D" id="1.20.1250.20">
    <property type="entry name" value="MFS general substrate transporter like domains"/>
    <property type="match status" value="1"/>
</dbReference>
<dbReference type="InterPro" id="IPR052524">
    <property type="entry name" value="MFS_Cyanate_Porter"/>
</dbReference>
<evidence type="ECO:0000256" key="6">
    <source>
        <dbReference type="SAM" id="Phobius"/>
    </source>
</evidence>
<dbReference type="InterPro" id="IPR036259">
    <property type="entry name" value="MFS_trans_sf"/>
</dbReference>
<dbReference type="PROSITE" id="PS50850">
    <property type="entry name" value="MFS"/>
    <property type="match status" value="1"/>
</dbReference>
<dbReference type="SUPFAM" id="SSF103473">
    <property type="entry name" value="MFS general substrate transporter"/>
    <property type="match status" value="1"/>
</dbReference>
<feature type="domain" description="Major facilitator superfamily (MFS) profile" evidence="7">
    <location>
        <begin position="51"/>
        <end position="434"/>
    </location>
</feature>
<dbReference type="EMBL" id="BMNG01000004">
    <property type="protein sequence ID" value="GGO40998.1"/>
    <property type="molecule type" value="Genomic_DNA"/>
</dbReference>
<comment type="subcellular location">
    <subcellularLocation>
        <location evidence="1">Cell membrane</location>
        <topology evidence="1">Multi-pass membrane protein</topology>
    </subcellularLocation>
</comment>
<evidence type="ECO:0000256" key="4">
    <source>
        <dbReference type="ARBA" id="ARBA00023136"/>
    </source>
</evidence>
<gene>
    <name evidence="8" type="ORF">GCM10012286_20040</name>
</gene>
<dbReference type="InterPro" id="IPR020846">
    <property type="entry name" value="MFS_dom"/>
</dbReference>
<dbReference type="PANTHER" id="PTHR23523:SF2">
    <property type="entry name" value="2-NITROIMIDAZOLE TRANSPORTER"/>
    <property type="match status" value="1"/>
</dbReference>
<feature type="transmembrane region" description="Helical" evidence="6">
    <location>
        <begin position="293"/>
        <end position="313"/>
    </location>
</feature>
<feature type="transmembrane region" description="Helical" evidence="6">
    <location>
        <begin position="346"/>
        <end position="368"/>
    </location>
</feature>
<feature type="transmembrane region" description="Helical" evidence="6">
    <location>
        <begin position="380"/>
        <end position="403"/>
    </location>
</feature>
<feature type="region of interest" description="Disordered" evidence="5">
    <location>
        <begin position="1"/>
        <end position="47"/>
    </location>
</feature>
<accession>A0ABQ2LNI2</accession>
<evidence type="ECO:0000313" key="8">
    <source>
        <dbReference type="EMBL" id="GGO40998.1"/>
    </source>
</evidence>
<dbReference type="PANTHER" id="PTHR23523">
    <property type="match status" value="1"/>
</dbReference>
<feature type="transmembrane region" description="Helical" evidence="6">
    <location>
        <begin position="255"/>
        <end position="273"/>
    </location>
</feature>
<dbReference type="Pfam" id="PF07690">
    <property type="entry name" value="MFS_1"/>
    <property type="match status" value="1"/>
</dbReference>
<evidence type="ECO:0000256" key="1">
    <source>
        <dbReference type="ARBA" id="ARBA00004651"/>
    </source>
</evidence>
<feature type="transmembrane region" description="Helical" evidence="6">
    <location>
        <begin position="144"/>
        <end position="166"/>
    </location>
</feature>
<evidence type="ECO:0000256" key="3">
    <source>
        <dbReference type="ARBA" id="ARBA00022989"/>
    </source>
</evidence>
<feature type="compositionally biased region" description="Basic and acidic residues" evidence="5">
    <location>
        <begin position="24"/>
        <end position="33"/>
    </location>
</feature>
<comment type="caution">
    <text evidence="8">The sequence shown here is derived from an EMBL/GenBank/DDBJ whole genome shotgun (WGS) entry which is preliminary data.</text>
</comment>
<evidence type="ECO:0000256" key="2">
    <source>
        <dbReference type="ARBA" id="ARBA00022692"/>
    </source>
</evidence>
<keyword evidence="2 6" id="KW-0812">Transmembrane</keyword>
<feature type="transmembrane region" description="Helical" evidence="6">
    <location>
        <begin position="178"/>
        <end position="199"/>
    </location>
</feature>
<evidence type="ECO:0000256" key="5">
    <source>
        <dbReference type="SAM" id="MobiDB-lite"/>
    </source>
</evidence>
<evidence type="ECO:0000313" key="9">
    <source>
        <dbReference type="Proteomes" id="UP000656881"/>
    </source>
</evidence>